<proteinExistence type="predicted"/>
<name>A0A0B2UNR6_TOXCA</name>
<evidence type="ECO:0000313" key="3">
    <source>
        <dbReference type="Proteomes" id="UP000031036"/>
    </source>
</evidence>
<organism evidence="2 3">
    <name type="scientific">Toxocara canis</name>
    <name type="common">Canine roundworm</name>
    <dbReference type="NCBI Taxonomy" id="6265"/>
    <lineage>
        <taxon>Eukaryota</taxon>
        <taxon>Metazoa</taxon>
        <taxon>Ecdysozoa</taxon>
        <taxon>Nematoda</taxon>
        <taxon>Chromadorea</taxon>
        <taxon>Rhabditida</taxon>
        <taxon>Spirurina</taxon>
        <taxon>Ascaridomorpha</taxon>
        <taxon>Ascaridoidea</taxon>
        <taxon>Toxocaridae</taxon>
        <taxon>Toxocara</taxon>
    </lineage>
</organism>
<feature type="region of interest" description="Disordered" evidence="1">
    <location>
        <begin position="36"/>
        <end position="59"/>
    </location>
</feature>
<evidence type="ECO:0000313" key="2">
    <source>
        <dbReference type="EMBL" id="KHN71018.1"/>
    </source>
</evidence>
<keyword evidence="3" id="KW-1185">Reference proteome</keyword>
<accession>A0A0B2UNR6</accession>
<dbReference type="Proteomes" id="UP000031036">
    <property type="component" value="Unassembled WGS sequence"/>
</dbReference>
<evidence type="ECO:0000256" key="1">
    <source>
        <dbReference type="SAM" id="MobiDB-lite"/>
    </source>
</evidence>
<protein>
    <submittedName>
        <fullName evidence="2">Uncharacterized protein</fullName>
    </submittedName>
</protein>
<dbReference type="EMBL" id="JPKZ01022841">
    <property type="protein sequence ID" value="KHN71018.1"/>
    <property type="molecule type" value="Genomic_DNA"/>
</dbReference>
<dbReference type="AlphaFoldDB" id="A0A0B2UNR6"/>
<reference evidence="2 3" key="1">
    <citation type="submission" date="2014-11" db="EMBL/GenBank/DDBJ databases">
        <title>Genetic blueprint of the zoonotic pathogen Toxocara canis.</title>
        <authorList>
            <person name="Zhu X.-Q."/>
            <person name="Korhonen P.K."/>
            <person name="Cai H."/>
            <person name="Young N.D."/>
            <person name="Nejsum P."/>
            <person name="von Samson-Himmelstjerna G."/>
            <person name="Boag P.R."/>
            <person name="Tan P."/>
            <person name="Li Q."/>
            <person name="Min J."/>
            <person name="Yang Y."/>
            <person name="Wang X."/>
            <person name="Fang X."/>
            <person name="Hall R.S."/>
            <person name="Hofmann A."/>
            <person name="Sternberg P.W."/>
            <person name="Jex A.R."/>
            <person name="Gasser R.B."/>
        </authorList>
    </citation>
    <scope>NUCLEOTIDE SEQUENCE [LARGE SCALE GENOMIC DNA]</scope>
    <source>
        <strain evidence="2">PN_DK_2014</strain>
    </source>
</reference>
<feature type="compositionally biased region" description="Low complexity" evidence="1">
    <location>
        <begin position="36"/>
        <end position="48"/>
    </location>
</feature>
<gene>
    <name evidence="2" type="ORF">Tcan_02475</name>
</gene>
<comment type="caution">
    <text evidence="2">The sequence shown here is derived from an EMBL/GenBank/DDBJ whole genome shotgun (WGS) entry which is preliminary data.</text>
</comment>
<sequence>MDIILGFLGEKRRSLQGSAVASASSLITQVKKGSVNGNSGVNGNAGANDSYTVDDSDTAESMPMDADLATVAYRLQWGA</sequence>